<dbReference type="Pfam" id="PF05947">
    <property type="entry name" value="T6SS_TssF"/>
    <property type="match status" value="1"/>
</dbReference>
<proteinExistence type="predicted"/>
<dbReference type="InterPro" id="IPR010272">
    <property type="entry name" value="T6SS_TssF"/>
</dbReference>
<protein>
    <submittedName>
        <fullName evidence="2">Type VI secretion system baseplate subunit TssF</fullName>
    </submittedName>
    <submittedName>
        <fullName evidence="1">Type VI secretion system protein ImpG</fullName>
    </submittedName>
</protein>
<dbReference type="NCBIfam" id="TIGR03359">
    <property type="entry name" value="VI_chp_6"/>
    <property type="match status" value="1"/>
</dbReference>
<dbReference type="PIRSF" id="PIRSF028304">
    <property type="entry name" value="UCP028304"/>
    <property type="match status" value="1"/>
</dbReference>
<dbReference type="PANTHER" id="PTHR35370:SF1">
    <property type="entry name" value="TYPE VI SECRETION SYSTEM COMPONENT TSSF1"/>
    <property type="match status" value="1"/>
</dbReference>
<dbReference type="Proteomes" id="UP000584325">
    <property type="component" value="Unassembled WGS sequence"/>
</dbReference>
<dbReference type="EMBL" id="CP040017">
    <property type="protein sequence ID" value="QCP10415.1"/>
    <property type="molecule type" value="Genomic_DNA"/>
</dbReference>
<evidence type="ECO:0000313" key="4">
    <source>
        <dbReference type="Proteomes" id="UP000584325"/>
    </source>
</evidence>
<dbReference type="AlphaFoldDB" id="A0A4P8HPZ8"/>
<evidence type="ECO:0000313" key="3">
    <source>
        <dbReference type="Proteomes" id="UP000298763"/>
    </source>
</evidence>
<organism evidence="1 4">
    <name type="scientific">Pseudoduganella umbonata</name>
    <dbReference type="NCBI Taxonomy" id="864828"/>
    <lineage>
        <taxon>Bacteria</taxon>
        <taxon>Pseudomonadati</taxon>
        <taxon>Pseudomonadota</taxon>
        <taxon>Betaproteobacteria</taxon>
        <taxon>Burkholderiales</taxon>
        <taxon>Oxalobacteraceae</taxon>
        <taxon>Telluria group</taxon>
        <taxon>Pseudoduganella</taxon>
    </lineage>
</organism>
<dbReference type="Proteomes" id="UP000298763">
    <property type="component" value="Chromosome"/>
</dbReference>
<accession>A0A4P8HPZ8</accession>
<dbReference type="OrthoDB" id="9763676at2"/>
<name>A0A4P8HPZ8_9BURK</name>
<dbReference type="EMBL" id="JACHXS010000003">
    <property type="protein sequence ID" value="MBB3221232.1"/>
    <property type="molecule type" value="Genomic_DNA"/>
</dbReference>
<keyword evidence="3" id="KW-1185">Reference proteome</keyword>
<reference evidence="1 4" key="2">
    <citation type="submission" date="2020-08" db="EMBL/GenBank/DDBJ databases">
        <title>Genomic Encyclopedia of Type Strains, Phase III (KMG-III): the genomes of soil and plant-associated and newly described type strains.</title>
        <authorList>
            <person name="Whitman W."/>
        </authorList>
    </citation>
    <scope>NUCLEOTIDE SEQUENCE [LARGE SCALE GENOMIC DNA]</scope>
    <source>
        <strain evidence="1 4">CECT 7753</strain>
    </source>
</reference>
<evidence type="ECO:0000313" key="2">
    <source>
        <dbReference type="EMBL" id="QCP10415.1"/>
    </source>
</evidence>
<gene>
    <name evidence="2" type="primary">tssF</name>
    <name evidence="2" type="ORF">FCL38_08210</name>
    <name evidence="1" type="ORF">FHS02_002039</name>
</gene>
<dbReference type="RefSeq" id="WP_137313299.1">
    <property type="nucleotide sequence ID" value="NZ_CP040017.1"/>
</dbReference>
<dbReference type="PANTHER" id="PTHR35370">
    <property type="entry name" value="CYTOPLASMIC PROTEIN-RELATED-RELATED"/>
    <property type="match status" value="1"/>
</dbReference>
<evidence type="ECO:0000313" key="1">
    <source>
        <dbReference type="EMBL" id="MBB3221232.1"/>
    </source>
</evidence>
<reference evidence="2 3" key="1">
    <citation type="submission" date="2019-05" db="EMBL/GenBank/DDBJ databases">
        <title>Draft Genome Sequences of Six Type Strains of the Genus Massilia.</title>
        <authorList>
            <person name="Miess H."/>
            <person name="Frediansyhah A."/>
            <person name="Gross H."/>
        </authorList>
    </citation>
    <scope>NUCLEOTIDE SEQUENCE [LARGE SCALE GENOMIC DNA]</scope>
    <source>
        <strain evidence="2 3">DSMZ 26121</strain>
    </source>
</reference>
<sequence length="623" mass="67191">MNPDLLRAYEAELQHLRGMGGEFARDFPKIAGRLGLETEACADPYVERLLEGVSFLAARVHLKIDAEYPRFTNHLLELVYPHYLAPTPSMAVVQLQPDMTEGSLAQGYTVTRGSALHGMLGKGDQTVCEFRSAHDVTLWPVELVQARYAPCGQQLDGIDLAPAGAVKAALRLRLRAGAGLAFADLALDALPLFLRGSEAIPGRLLEQLLAHAAGIVVMPGQGAAPHAFVPPAALRPLGCAEHEALLPNGPRTFEGYRLLQEYFALPQRFMFVELGGLGAALRGCPGNEVEIAILLRTFDPVLEHAVDAATFGLYCTPAINLFPRQADRIHLSERQAEFHVVPDRTRPMDFEVYQVLGVKGYGSGSAAVQAFQSFYRANDLQGADAGAYYQVRRDARVLSARQQREGARSGYVGSEVFLALVDAGAAPWNAELRQLGVETLCTNRDLVLGMPLGAGRTDFTLGAGAPVRSVRCVAGPSLPAPSHAQGETAWRLASHLSLNYLSLLDGPGDTGAAALRDMLRLYCARDDLAAQRQIDGLRSVRAEAVVRRLPLPGPASFGRGLQVGIEFDDAAFTGGSVFLLGMLLEQFFAKYVSLNSFTETHVRTAGRGLVMAWPARVGRCATL</sequence>